<dbReference type="RefSeq" id="WP_197443268.1">
    <property type="nucleotide sequence ID" value="NZ_CP036433.1"/>
</dbReference>
<dbReference type="InterPro" id="IPR010869">
    <property type="entry name" value="DUF1501"/>
</dbReference>
<evidence type="ECO:0000313" key="2">
    <source>
        <dbReference type="Proteomes" id="UP000317648"/>
    </source>
</evidence>
<organism evidence="1 2">
    <name type="scientific">Lignipirellula cremea</name>
    <dbReference type="NCBI Taxonomy" id="2528010"/>
    <lineage>
        <taxon>Bacteria</taxon>
        <taxon>Pseudomonadati</taxon>
        <taxon>Planctomycetota</taxon>
        <taxon>Planctomycetia</taxon>
        <taxon>Pirellulales</taxon>
        <taxon>Pirellulaceae</taxon>
        <taxon>Lignipirellula</taxon>
    </lineage>
</organism>
<protein>
    <recommendedName>
        <fullName evidence="3">Sulfatase</fullName>
    </recommendedName>
</protein>
<dbReference type="PANTHER" id="PTHR43737">
    <property type="entry name" value="BLL7424 PROTEIN"/>
    <property type="match status" value="1"/>
</dbReference>
<dbReference type="Gene3D" id="3.40.720.10">
    <property type="entry name" value="Alkaline Phosphatase, subunit A"/>
    <property type="match status" value="1"/>
</dbReference>
<dbReference type="Proteomes" id="UP000317648">
    <property type="component" value="Chromosome"/>
</dbReference>
<dbReference type="AlphaFoldDB" id="A0A518DT62"/>
<dbReference type="Pfam" id="PF07394">
    <property type="entry name" value="DUF1501"/>
    <property type="match status" value="1"/>
</dbReference>
<sequence length="434" mass="48118">MSILVPPFSRRRFLEVGSAGLLGLTLPALLRWEAQAKAAGTPAPRAKNIIFYWCQGGPPHQDMWDMKPNAPAEVRGEFNPIATDLPGYQVCELMPHLSKQIHKLSIVRGVNHHIPDHNPGSMFMLGSGNAPNATTFFPTYSAVVQKETPSQPGLPTTVAIPSEPSQGPGPGFLGPAYRSFEVQGDPNEDDFKVRSISMPDGVDRERMARRRALLQETNGFFNPLERRPPLLQGLDQFSEAAHDIVLSESTREAFRIEKEPDSVRERYGREKLGQRMLLGRRLIEAGVRFVTITDPYGWDTHGDNFNRMRKNIPIVDQCFSALLEDLDQRGLLQETLVMMFGEFGRTPKINKNAGRDHWPQAMSIILAGAGLPGGLVYGETDDQAAYVTDKSHSPADFACTLYRLMGIDPHRTYPAGNDQPTPIVRGGEAIRALL</sequence>
<dbReference type="KEGG" id="lcre:Pla8534_28430"/>
<dbReference type="SUPFAM" id="SSF53649">
    <property type="entry name" value="Alkaline phosphatase-like"/>
    <property type="match status" value="1"/>
</dbReference>
<dbReference type="InterPro" id="IPR017850">
    <property type="entry name" value="Alkaline_phosphatase_core_sf"/>
</dbReference>
<evidence type="ECO:0000313" key="1">
    <source>
        <dbReference type="EMBL" id="QDU95032.1"/>
    </source>
</evidence>
<dbReference type="EMBL" id="CP036433">
    <property type="protein sequence ID" value="QDU95032.1"/>
    <property type="molecule type" value="Genomic_DNA"/>
</dbReference>
<dbReference type="PANTHER" id="PTHR43737:SF1">
    <property type="entry name" value="DUF1501 DOMAIN-CONTAINING PROTEIN"/>
    <property type="match status" value="1"/>
</dbReference>
<dbReference type="PROSITE" id="PS51318">
    <property type="entry name" value="TAT"/>
    <property type="match status" value="1"/>
</dbReference>
<proteinExistence type="predicted"/>
<name>A0A518DT62_9BACT</name>
<gene>
    <name evidence="1" type="ORF">Pla8534_28430</name>
</gene>
<dbReference type="InterPro" id="IPR006311">
    <property type="entry name" value="TAT_signal"/>
</dbReference>
<reference evidence="1 2" key="1">
    <citation type="submission" date="2019-02" db="EMBL/GenBank/DDBJ databases">
        <title>Deep-cultivation of Planctomycetes and their phenomic and genomic characterization uncovers novel biology.</title>
        <authorList>
            <person name="Wiegand S."/>
            <person name="Jogler M."/>
            <person name="Boedeker C."/>
            <person name="Pinto D."/>
            <person name="Vollmers J."/>
            <person name="Rivas-Marin E."/>
            <person name="Kohn T."/>
            <person name="Peeters S.H."/>
            <person name="Heuer A."/>
            <person name="Rast P."/>
            <person name="Oberbeckmann S."/>
            <person name="Bunk B."/>
            <person name="Jeske O."/>
            <person name="Meyerdierks A."/>
            <person name="Storesund J.E."/>
            <person name="Kallscheuer N."/>
            <person name="Luecker S."/>
            <person name="Lage O.M."/>
            <person name="Pohl T."/>
            <person name="Merkel B.J."/>
            <person name="Hornburger P."/>
            <person name="Mueller R.-W."/>
            <person name="Bruemmer F."/>
            <person name="Labrenz M."/>
            <person name="Spormann A.M."/>
            <person name="Op den Camp H."/>
            <person name="Overmann J."/>
            <person name="Amann R."/>
            <person name="Jetten M.S.M."/>
            <person name="Mascher T."/>
            <person name="Medema M.H."/>
            <person name="Devos D.P."/>
            <person name="Kaster A.-K."/>
            <person name="Ovreas L."/>
            <person name="Rohde M."/>
            <person name="Galperin M.Y."/>
            <person name="Jogler C."/>
        </authorList>
    </citation>
    <scope>NUCLEOTIDE SEQUENCE [LARGE SCALE GENOMIC DNA]</scope>
    <source>
        <strain evidence="1 2">Pla85_3_4</strain>
    </source>
</reference>
<keyword evidence="2" id="KW-1185">Reference proteome</keyword>
<accession>A0A518DT62</accession>
<evidence type="ECO:0008006" key="3">
    <source>
        <dbReference type="Google" id="ProtNLM"/>
    </source>
</evidence>